<accession>A0A1G2UQS7</accession>
<organism evidence="1 2">
    <name type="scientific">Candidatus Zambryskibacteria bacterium RIFCSPLOWO2_12_FULL_39_23</name>
    <dbReference type="NCBI Taxonomy" id="1802776"/>
    <lineage>
        <taxon>Bacteria</taxon>
        <taxon>Candidatus Zambryskiibacteriota</taxon>
    </lineage>
</organism>
<evidence type="ECO:0000313" key="1">
    <source>
        <dbReference type="EMBL" id="OHB11746.1"/>
    </source>
</evidence>
<reference evidence="1 2" key="1">
    <citation type="journal article" date="2016" name="Nat. Commun.">
        <title>Thousands of microbial genomes shed light on interconnected biogeochemical processes in an aquifer system.</title>
        <authorList>
            <person name="Anantharaman K."/>
            <person name="Brown C.T."/>
            <person name="Hug L.A."/>
            <person name="Sharon I."/>
            <person name="Castelle C.J."/>
            <person name="Probst A.J."/>
            <person name="Thomas B.C."/>
            <person name="Singh A."/>
            <person name="Wilkins M.J."/>
            <person name="Karaoz U."/>
            <person name="Brodie E.L."/>
            <person name="Williams K.H."/>
            <person name="Hubbard S.S."/>
            <person name="Banfield J.F."/>
        </authorList>
    </citation>
    <scope>NUCLEOTIDE SEQUENCE [LARGE SCALE GENOMIC DNA]</scope>
</reference>
<sequence>MIENTERSPLFLMANLGSEVSKIISAKEKGDYEILKIAKEKAKSIIAKLKILPETKGNTEINILNDVILDLCENYQKYQISSQNIKSYFNPFIIRLMQV</sequence>
<comment type="caution">
    <text evidence="1">The sequence shown here is derived from an EMBL/GenBank/DDBJ whole genome shotgun (WGS) entry which is preliminary data.</text>
</comment>
<protein>
    <submittedName>
        <fullName evidence="1">Uncharacterized protein</fullName>
    </submittedName>
</protein>
<dbReference type="Proteomes" id="UP000176558">
    <property type="component" value="Unassembled WGS sequence"/>
</dbReference>
<evidence type="ECO:0000313" key="2">
    <source>
        <dbReference type="Proteomes" id="UP000176558"/>
    </source>
</evidence>
<dbReference type="EMBL" id="MHWT01000028">
    <property type="protein sequence ID" value="OHB11746.1"/>
    <property type="molecule type" value="Genomic_DNA"/>
</dbReference>
<dbReference type="AlphaFoldDB" id="A0A1G2UQS7"/>
<name>A0A1G2UQS7_9BACT</name>
<proteinExistence type="predicted"/>
<gene>
    <name evidence="1" type="ORF">A3G99_03225</name>
</gene>